<evidence type="ECO:0000313" key="2">
    <source>
        <dbReference type="Proteomes" id="UP000601108"/>
    </source>
</evidence>
<protein>
    <recommendedName>
        <fullName evidence="3">DUF2867 domain-containing protein</fullName>
    </recommendedName>
</protein>
<accession>A0A918N516</accession>
<organism evidence="1 2">
    <name type="scientific">Aquimarina muelleri</name>
    <dbReference type="NCBI Taxonomy" id="279356"/>
    <lineage>
        <taxon>Bacteria</taxon>
        <taxon>Pseudomonadati</taxon>
        <taxon>Bacteroidota</taxon>
        <taxon>Flavobacteriia</taxon>
        <taxon>Flavobacteriales</taxon>
        <taxon>Flavobacteriaceae</taxon>
        <taxon>Aquimarina</taxon>
    </lineage>
</organism>
<dbReference type="Pfam" id="PF11066">
    <property type="entry name" value="DUF2867"/>
    <property type="match status" value="1"/>
</dbReference>
<gene>
    <name evidence="1" type="ORF">GCM10007384_37960</name>
</gene>
<name>A0A918N516_9FLAO</name>
<reference evidence="1 2" key="1">
    <citation type="journal article" date="2014" name="Int. J. Syst. Evol. Microbiol.">
        <title>Complete genome sequence of Corynebacterium casei LMG S-19264T (=DSM 44701T), isolated from a smear-ripened cheese.</title>
        <authorList>
            <consortium name="US DOE Joint Genome Institute (JGI-PGF)"/>
            <person name="Walter F."/>
            <person name="Albersmeier A."/>
            <person name="Kalinowski J."/>
            <person name="Ruckert C."/>
        </authorList>
    </citation>
    <scope>NUCLEOTIDE SEQUENCE [LARGE SCALE GENOMIC DNA]</scope>
    <source>
        <strain evidence="1 2">KCTC 12285</strain>
    </source>
</reference>
<evidence type="ECO:0008006" key="3">
    <source>
        <dbReference type="Google" id="ProtNLM"/>
    </source>
</evidence>
<keyword evidence="2" id="KW-1185">Reference proteome</keyword>
<dbReference type="RefSeq" id="WP_027413826.1">
    <property type="nucleotide sequence ID" value="NZ_BMWS01000041.1"/>
</dbReference>
<dbReference type="AlphaFoldDB" id="A0A918N516"/>
<proteinExistence type="predicted"/>
<sequence>MKIIKTTLPTNSILNTLDKKYDYTDSFQGIVYDPKNDFTSTDLGKAFFRSGPKWVGALFTLRNKIVSLFGLKTSNINKDRKKLLENFKCEPGDQLGLFKVFGKKENEVILGEDDKHLNFRVSLFKKQYTNGEKNKEIIVSTTVEFNNWFGKLYFLPVRPFHKIIVPIMLKGIIKELEKK</sequence>
<dbReference type="InterPro" id="IPR021295">
    <property type="entry name" value="DUF2867"/>
</dbReference>
<dbReference type="EMBL" id="BMWS01000041">
    <property type="protein sequence ID" value="GGX33698.1"/>
    <property type="molecule type" value="Genomic_DNA"/>
</dbReference>
<dbReference type="Proteomes" id="UP000601108">
    <property type="component" value="Unassembled WGS sequence"/>
</dbReference>
<evidence type="ECO:0000313" key="1">
    <source>
        <dbReference type="EMBL" id="GGX33698.1"/>
    </source>
</evidence>
<comment type="caution">
    <text evidence="1">The sequence shown here is derived from an EMBL/GenBank/DDBJ whole genome shotgun (WGS) entry which is preliminary data.</text>
</comment>